<gene>
    <name evidence="1" type="ORF">OBBRIDRAFT_791289</name>
</gene>
<organism evidence="1 2">
    <name type="scientific">Obba rivulosa</name>
    <dbReference type="NCBI Taxonomy" id="1052685"/>
    <lineage>
        <taxon>Eukaryota</taxon>
        <taxon>Fungi</taxon>
        <taxon>Dikarya</taxon>
        <taxon>Basidiomycota</taxon>
        <taxon>Agaricomycotina</taxon>
        <taxon>Agaricomycetes</taxon>
        <taxon>Polyporales</taxon>
        <taxon>Gelatoporiaceae</taxon>
        <taxon>Obba</taxon>
    </lineage>
</organism>
<name>A0A8E2AY12_9APHY</name>
<dbReference type="Proteomes" id="UP000250043">
    <property type="component" value="Unassembled WGS sequence"/>
</dbReference>
<dbReference type="EMBL" id="KV722369">
    <property type="protein sequence ID" value="OCH92408.1"/>
    <property type="molecule type" value="Genomic_DNA"/>
</dbReference>
<protein>
    <submittedName>
        <fullName evidence="1">Uncharacterized protein</fullName>
    </submittedName>
</protein>
<reference evidence="1 2" key="1">
    <citation type="submission" date="2016-07" db="EMBL/GenBank/DDBJ databases">
        <title>Draft genome of the white-rot fungus Obba rivulosa 3A-2.</title>
        <authorList>
            <consortium name="DOE Joint Genome Institute"/>
            <person name="Miettinen O."/>
            <person name="Riley R."/>
            <person name="Acob R."/>
            <person name="Barry K."/>
            <person name="Cullen D."/>
            <person name="De Vries R."/>
            <person name="Hainaut M."/>
            <person name="Hatakka A."/>
            <person name="Henrissat B."/>
            <person name="Hilden K."/>
            <person name="Kuo R."/>
            <person name="Labutti K."/>
            <person name="Lipzen A."/>
            <person name="Makela M.R."/>
            <person name="Sandor L."/>
            <person name="Spatafora J.W."/>
            <person name="Grigoriev I.V."/>
            <person name="Hibbett D.S."/>
        </authorList>
    </citation>
    <scope>NUCLEOTIDE SEQUENCE [LARGE SCALE GENOMIC DNA]</scope>
    <source>
        <strain evidence="1 2">3A-2</strain>
    </source>
</reference>
<keyword evidence="2" id="KW-1185">Reference proteome</keyword>
<accession>A0A8E2AY12</accession>
<sequence>MATIFCSNSYSRSLSLPVSTRCGAPDRGIKYRPKKVLLMNRVIGSELISGISMRLIFGFSWSDSGCDSEVVTFK</sequence>
<evidence type="ECO:0000313" key="1">
    <source>
        <dbReference type="EMBL" id="OCH92408.1"/>
    </source>
</evidence>
<evidence type="ECO:0000313" key="2">
    <source>
        <dbReference type="Proteomes" id="UP000250043"/>
    </source>
</evidence>
<dbReference type="AlphaFoldDB" id="A0A8E2AY12"/>
<proteinExistence type="predicted"/>